<keyword evidence="1" id="KW-1133">Transmembrane helix</keyword>
<proteinExistence type="predicted"/>
<evidence type="ECO:0000313" key="3">
    <source>
        <dbReference type="Proteomes" id="UP001449795"/>
    </source>
</evidence>
<keyword evidence="3" id="KW-1185">Reference proteome</keyword>
<dbReference type="Proteomes" id="UP001449795">
    <property type="component" value="Chromosome"/>
</dbReference>
<gene>
    <name evidence="2" type="ORF">AAC691_10640</name>
</gene>
<evidence type="ECO:0000256" key="1">
    <source>
        <dbReference type="SAM" id="Phobius"/>
    </source>
</evidence>
<name>A0ABZ3DAK2_9PROT</name>
<keyword evidence="1" id="KW-0812">Transmembrane</keyword>
<dbReference type="EMBL" id="CP152276">
    <property type="protein sequence ID" value="XAE44834.1"/>
    <property type="molecule type" value="Genomic_DNA"/>
</dbReference>
<dbReference type="RefSeq" id="WP_342630036.1">
    <property type="nucleotide sequence ID" value="NZ_CP152276.1"/>
</dbReference>
<organism evidence="2 3">
    <name type="scientific">Nguyenibacter vanlangensis</name>
    <dbReference type="NCBI Taxonomy" id="1216886"/>
    <lineage>
        <taxon>Bacteria</taxon>
        <taxon>Pseudomonadati</taxon>
        <taxon>Pseudomonadota</taxon>
        <taxon>Alphaproteobacteria</taxon>
        <taxon>Acetobacterales</taxon>
        <taxon>Acetobacteraceae</taxon>
        <taxon>Nguyenibacter</taxon>
    </lineage>
</organism>
<sequence>MTWILHNNHDNGHTVETPFATAHERRTALVAAAIVVGFVATIILACAFMPTIPLYHF</sequence>
<protein>
    <submittedName>
        <fullName evidence="2">Uncharacterized protein</fullName>
    </submittedName>
</protein>
<keyword evidence="1" id="KW-0472">Membrane</keyword>
<evidence type="ECO:0000313" key="2">
    <source>
        <dbReference type="EMBL" id="XAE44834.1"/>
    </source>
</evidence>
<accession>A0ABZ3DAK2</accession>
<feature type="transmembrane region" description="Helical" evidence="1">
    <location>
        <begin position="28"/>
        <end position="52"/>
    </location>
</feature>
<reference evidence="2 3" key="1">
    <citation type="submission" date="2024-04" db="EMBL/GenBank/DDBJ databases">
        <title>Complete genome sequence of Nguyenibacter vanlangesis HBCM-1154, a strain capable of nitrogen fixation, IAA production, and phosphorus solubilization isolated from sugarcane soil.</title>
        <authorList>
            <person name="MY HANH P."/>
        </authorList>
    </citation>
    <scope>NUCLEOTIDE SEQUENCE [LARGE SCALE GENOMIC DNA]</scope>
    <source>
        <strain evidence="2 3">HBCM 1154</strain>
    </source>
</reference>